<dbReference type="Proteomes" id="UP000297855">
    <property type="component" value="Unassembled WGS sequence"/>
</dbReference>
<dbReference type="OrthoDB" id="195113at2"/>
<evidence type="ECO:0000313" key="3">
    <source>
        <dbReference type="Proteomes" id="UP000297855"/>
    </source>
</evidence>
<proteinExistence type="predicted"/>
<sequence length="187" mass="21522">MRKIVFQMLTTLDGYYAGSNGEIDWHRVDDSFNEYAIDFLDRVDTLVFGRLTYELMAGYWPTAVASERDPAVAERMNGLDKIVCSRTLKKADWKNTRLIRENVEGEFSVLKKTSGKDIAIFGSSNLGAYLAEHGLIDEYRIMINPLFLGRGKPLFEGLSTRLELELFDWKRFDSGLVSLFYRPRKDI</sequence>
<dbReference type="AlphaFoldDB" id="A0A4R9GQQ3"/>
<dbReference type="GO" id="GO:0009231">
    <property type="term" value="P:riboflavin biosynthetic process"/>
    <property type="evidence" value="ECO:0007669"/>
    <property type="project" value="InterPro"/>
</dbReference>
<organism evidence="2 3">
    <name type="scientific">Leptospira fluminis</name>
    <dbReference type="NCBI Taxonomy" id="2484979"/>
    <lineage>
        <taxon>Bacteria</taxon>
        <taxon>Pseudomonadati</taxon>
        <taxon>Spirochaetota</taxon>
        <taxon>Spirochaetia</taxon>
        <taxon>Leptospirales</taxon>
        <taxon>Leptospiraceae</taxon>
        <taxon>Leptospira</taxon>
    </lineage>
</organism>
<dbReference type="SUPFAM" id="SSF53597">
    <property type="entry name" value="Dihydrofolate reductase-like"/>
    <property type="match status" value="1"/>
</dbReference>
<dbReference type="InterPro" id="IPR050765">
    <property type="entry name" value="Riboflavin_Biosynth_HTPR"/>
</dbReference>
<keyword evidence="3" id="KW-1185">Reference proteome</keyword>
<dbReference type="RefSeq" id="WP_135812718.1">
    <property type="nucleotide sequence ID" value="NZ_RQEV01000007.1"/>
</dbReference>
<dbReference type="InterPro" id="IPR002734">
    <property type="entry name" value="RibDG_C"/>
</dbReference>
<accession>A0A4R9GQQ3</accession>
<reference evidence="2" key="1">
    <citation type="journal article" date="2019" name="PLoS Negl. Trop. Dis.">
        <title>Revisiting the worldwide diversity of Leptospira species in the environment.</title>
        <authorList>
            <person name="Vincent A.T."/>
            <person name="Schiettekatte O."/>
            <person name="Bourhy P."/>
            <person name="Veyrier F.J."/>
            <person name="Picardeau M."/>
        </authorList>
    </citation>
    <scope>NUCLEOTIDE SEQUENCE [LARGE SCALE GENOMIC DNA]</scope>
    <source>
        <strain evidence="2">SCS5</strain>
    </source>
</reference>
<protein>
    <submittedName>
        <fullName evidence="2">Dihydrofolate reductase</fullName>
    </submittedName>
</protein>
<gene>
    <name evidence="2" type="ORF">EHO61_05945</name>
</gene>
<dbReference type="InterPro" id="IPR024072">
    <property type="entry name" value="DHFR-like_dom_sf"/>
</dbReference>
<dbReference type="Gene3D" id="3.40.430.10">
    <property type="entry name" value="Dihydrofolate Reductase, subunit A"/>
    <property type="match status" value="1"/>
</dbReference>
<dbReference type="PANTHER" id="PTHR38011:SF11">
    <property type="entry name" value="2,5-DIAMINO-6-RIBOSYLAMINO-4(3H)-PYRIMIDINONE 5'-PHOSPHATE REDUCTASE"/>
    <property type="match status" value="1"/>
</dbReference>
<feature type="domain" description="Bacterial bifunctional deaminase-reductase C-terminal" evidence="1">
    <location>
        <begin position="2"/>
        <end position="177"/>
    </location>
</feature>
<name>A0A4R9GQQ3_9LEPT</name>
<evidence type="ECO:0000259" key="1">
    <source>
        <dbReference type="Pfam" id="PF01872"/>
    </source>
</evidence>
<comment type="caution">
    <text evidence="2">The sequence shown here is derived from an EMBL/GenBank/DDBJ whole genome shotgun (WGS) entry which is preliminary data.</text>
</comment>
<dbReference type="PANTHER" id="PTHR38011">
    <property type="entry name" value="DIHYDROFOLATE REDUCTASE FAMILY PROTEIN (AFU_ORTHOLOGUE AFUA_8G06820)"/>
    <property type="match status" value="1"/>
</dbReference>
<dbReference type="GO" id="GO:0008703">
    <property type="term" value="F:5-amino-6-(5-phosphoribosylamino)uracil reductase activity"/>
    <property type="evidence" value="ECO:0007669"/>
    <property type="project" value="InterPro"/>
</dbReference>
<dbReference type="Pfam" id="PF01872">
    <property type="entry name" value="RibD_C"/>
    <property type="match status" value="1"/>
</dbReference>
<evidence type="ECO:0000313" key="2">
    <source>
        <dbReference type="EMBL" id="TGK20052.1"/>
    </source>
</evidence>
<dbReference type="EMBL" id="RQEV01000007">
    <property type="protein sequence ID" value="TGK20052.1"/>
    <property type="molecule type" value="Genomic_DNA"/>
</dbReference>